<dbReference type="RefSeq" id="WP_089533290.1">
    <property type="nucleotide sequence ID" value="NZ_CP022437.1"/>
</dbReference>
<organism evidence="1 2">
    <name type="scientific">Virgibacillus necropolis</name>
    <dbReference type="NCBI Taxonomy" id="163877"/>
    <lineage>
        <taxon>Bacteria</taxon>
        <taxon>Bacillati</taxon>
        <taxon>Bacillota</taxon>
        <taxon>Bacilli</taxon>
        <taxon>Bacillales</taxon>
        <taxon>Bacillaceae</taxon>
        <taxon>Virgibacillus</taxon>
    </lineage>
</organism>
<name>A0A221MF94_9BACI</name>
<proteinExistence type="predicted"/>
<keyword evidence="2" id="KW-1185">Reference proteome</keyword>
<gene>
    <name evidence="1" type="ORF">CFK40_15330</name>
</gene>
<accession>A0A221MF94</accession>
<dbReference type="OrthoDB" id="264813at2"/>
<reference evidence="1 2" key="1">
    <citation type="journal article" date="2003" name="Int. J. Syst. Evol. Microbiol.">
        <title>Virgibacillus carmonensis sp. nov., Virgibacillus necropolis sp. nov. and Virgibacillus picturae sp. nov., three novel species isolated from deteriorated mural paintings, transfer of the species of the genus salibacillus to Virgibacillus, as Virgibacillus marismortui comb. nov. and Virgibacillus salexigens comb. nov., and emended description of the genus Virgibacillus.</title>
        <authorList>
            <person name="Heyrman J."/>
            <person name="Logan N.A."/>
            <person name="Busse H.J."/>
            <person name="Balcaen A."/>
            <person name="Lebbe L."/>
            <person name="Rodriguez-Diaz M."/>
            <person name="Swings J."/>
            <person name="De Vos P."/>
        </authorList>
    </citation>
    <scope>NUCLEOTIDE SEQUENCE [LARGE SCALE GENOMIC DNA]</scope>
    <source>
        <strain evidence="1 2">LMG 19488</strain>
    </source>
</reference>
<sequence length="127" mass="14330">MDYFYEFIPDVTDLHPMKTTVNVNKPGTAPGLIFVAPYELYETPMIGQAGSLIMDQAGNPVWFRPSDSCTQNRDFKVQSYYGRPVLTVWQGTISGAYYAHPPLPKGHLLPGAYFQIINQDWDKNKGL</sequence>
<protein>
    <submittedName>
        <fullName evidence="1">Uncharacterized protein</fullName>
    </submittedName>
</protein>
<evidence type="ECO:0000313" key="2">
    <source>
        <dbReference type="Proteomes" id="UP000204391"/>
    </source>
</evidence>
<dbReference type="Proteomes" id="UP000204391">
    <property type="component" value="Chromosome"/>
</dbReference>
<dbReference type="EMBL" id="CP022437">
    <property type="protein sequence ID" value="ASN06292.1"/>
    <property type="molecule type" value="Genomic_DNA"/>
</dbReference>
<evidence type="ECO:0000313" key="1">
    <source>
        <dbReference type="EMBL" id="ASN06292.1"/>
    </source>
</evidence>
<dbReference type="KEGG" id="vne:CFK40_15330"/>
<dbReference type="AlphaFoldDB" id="A0A221MF94"/>